<dbReference type="Gene3D" id="3.40.50.720">
    <property type="entry name" value="NAD(P)-binding Rossmann-like Domain"/>
    <property type="match status" value="1"/>
</dbReference>
<dbReference type="PANTHER" id="PTHR42760:SF115">
    <property type="entry name" value="3-OXOACYL-[ACYL-CARRIER-PROTEIN] REDUCTASE FABG"/>
    <property type="match status" value="1"/>
</dbReference>
<dbReference type="PANTHER" id="PTHR42760">
    <property type="entry name" value="SHORT-CHAIN DEHYDROGENASES/REDUCTASES FAMILY MEMBER"/>
    <property type="match status" value="1"/>
</dbReference>
<name>A0A934UTM8_9MICO</name>
<protein>
    <submittedName>
        <fullName evidence="3">SDR family oxidoreductase</fullName>
    </submittedName>
</protein>
<dbReference type="PROSITE" id="PS00061">
    <property type="entry name" value="ADH_SHORT"/>
    <property type="match status" value="1"/>
</dbReference>
<dbReference type="AlphaFoldDB" id="A0A934UTM8"/>
<keyword evidence="2" id="KW-0560">Oxidoreductase</keyword>
<dbReference type="GO" id="GO:0005975">
    <property type="term" value="P:carbohydrate metabolic process"/>
    <property type="evidence" value="ECO:0007669"/>
    <property type="project" value="UniProtKB-ARBA"/>
</dbReference>
<dbReference type="InterPro" id="IPR020904">
    <property type="entry name" value="Sc_DH/Rdtase_CS"/>
</dbReference>
<accession>A0A934UTM8</accession>
<dbReference type="Pfam" id="PF13561">
    <property type="entry name" value="adh_short_C2"/>
    <property type="match status" value="1"/>
</dbReference>
<dbReference type="PRINTS" id="PR00080">
    <property type="entry name" value="SDRFAMILY"/>
</dbReference>
<dbReference type="PROSITE" id="PS51257">
    <property type="entry name" value="PROKAR_LIPOPROTEIN"/>
    <property type="match status" value="1"/>
</dbReference>
<evidence type="ECO:0000313" key="4">
    <source>
        <dbReference type="Proteomes" id="UP000608530"/>
    </source>
</evidence>
<sequence>MKCDDLRGRVAVVTGGARGIGYSLAQALAGQGCSVALLDLLPEVEASAARLAEQTGAPTAHATVDVTDPDSVDAAFETVARALGTPEILVTAAGICIWGDSTEVDRATWSRVVDVNLSGTFYCAQAFGRRAIGAGVRGSIVMISSMSARIVNVPQFQASYNASKAGVDHLVKSLAVEWAQRGIRVNAIAPGYTLSNMTRQFTEVEPELAAQWNAATPMGRMGTPEDLHGPTLLLASDAAAGYLTGQTIVVDGGYTAI</sequence>
<comment type="similarity">
    <text evidence="1">Belongs to the short-chain dehydrogenases/reductases (SDR) family.</text>
</comment>
<organism evidence="3 4">
    <name type="scientific">Leucobacter chromiisoli</name>
    <dbReference type="NCBI Taxonomy" id="2796471"/>
    <lineage>
        <taxon>Bacteria</taxon>
        <taxon>Bacillati</taxon>
        <taxon>Actinomycetota</taxon>
        <taxon>Actinomycetes</taxon>
        <taxon>Micrococcales</taxon>
        <taxon>Microbacteriaceae</taxon>
        <taxon>Leucobacter</taxon>
    </lineage>
</organism>
<dbReference type="InterPro" id="IPR002347">
    <property type="entry name" value="SDR_fam"/>
</dbReference>
<dbReference type="InterPro" id="IPR036291">
    <property type="entry name" value="NAD(P)-bd_dom_sf"/>
</dbReference>
<dbReference type="Proteomes" id="UP000608530">
    <property type="component" value="Unassembled WGS sequence"/>
</dbReference>
<dbReference type="GO" id="GO:0016616">
    <property type="term" value="F:oxidoreductase activity, acting on the CH-OH group of donors, NAD or NADP as acceptor"/>
    <property type="evidence" value="ECO:0007669"/>
    <property type="project" value="TreeGrafter"/>
</dbReference>
<dbReference type="EMBL" id="JAEHOH010000001">
    <property type="protein sequence ID" value="MBK0417531.1"/>
    <property type="molecule type" value="Genomic_DNA"/>
</dbReference>
<dbReference type="FunFam" id="3.40.50.720:FF:000240">
    <property type="entry name" value="SDR family oxidoreductase"/>
    <property type="match status" value="1"/>
</dbReference>
<evidence type="ECO:0000256" key="1">
    <source>
        <dbReference type="ARBA" id="ARBA00006484"/>
    </source>
</evidence>
<proteinExistence type="inferred from homology"/>
<evidence type="ECO:0000313" key="3">
    <source>
        <dbReference type="EMBL" id="MBK0417531.1"/>
    </source>
</evidence>
<reference evidence="3" key="1">
    <citation type="submission" date="2020-12" db="EMBL/GenBank/DDBJ databases">
        <title>Leucobacter sp. CAS1, isolated from Chromium sludge.</title>
        <authorList>
            <person name="Xu Z."/>
        </authorList>
    </citation>
    <scope>NUCLEOTIDE SEQUENCE</scope>
    <source>
        <strain evidence="3">CSA1</strain>
    </source>
</reference>
<dbReference type="SUPFAM" id="SSF51735">
    <property type="entry name" value="NAD(P)-binding Rossmann-fold domains"/>
    <property type="match status" value="1"/>
</dbReference>
<gene>
    <name evidence="3" type="ORF">JD276_00560</name>
</gene>
<comment type="caution">
    <text evidence="3">The sequence shown here is derived from an EMBL/GenBank/DDBJ whole genome shotgun (WGS) entry which is preliminary data.</text>
</comment>
<dbReference type="PRINTS" id="PR00081">
    <property type="entry name" value="GDHRDH"/>
</dbReference>
<keyword evidence="4" id="KW-1185">Reference proteome</keyword>
<dbReference type="RefSeq" id="WP_200112707.1">
    <property type="nucleotide sequence ID" value="NZ_JAEHOH010000001.1"/>
</dbReference>
<evidence type="ECO:0000256" key="2">
    <source>
        <dbReference type="ARBA" id="ARBA00023002"/>
    </source>
</evidence>